<sequence>MLESVVATLLNRVLGAYVENFDPKQLNIGIWNGDVSLKNLRLKRESLEKLDLPIDVKFGHLGELTLQIPWSNLKSKPVKVTIEEVYLFCSPILPTVYDPEAERQRELRIKKQKLENLELITKTRLEKESLSKGEEIKSEAFTDSLVTKIIDNLQVTIKNIHIRYEDDHAFTDSPYAVGFTMSELSAVSADESWIASFISGLSTYARKLLNLKSLSAAEKFTK</sequence>
<proteinExistence type="predicted"/>
<protein>
    <submittedName>
        <fullName evidence="1">Unnamed protein product</fullName>
    </submittedName>
</protein>
<reference evidence="1" key="1">
    <citation type="submission" date="2023-04" db="EMBL/GenBank/DDBJ databases">
        <title>Candida boidinii NBRC 1967.</title>
        <authorList>
            <person name="Ichikawa N."/>
            <person name="Sato H."/>
            <person name="Tonouchi N."/>
        </authorList>
    </citation>
    <scope>NUCLEOTIDE SEQUENCE</scope>
    <source>
        <strain evidence="1">NBRC 1967</strain>
    </source>
</reference>
<accession>A0ACB5TME6</accession>
<dbReference type="EMBL" id="BSXV01000982">
    <property type="protein sequence ID" value="GME91331.1"/>
    <property type="molecule type" value="Genomic_DNA"/>
</dbReference>
<organism evidence="1 2">
    <name type="scientific">Candida boidinii</name>
    <name type="common">Yeast</name>
    <dbReference type="NCBI Taxonomy" id="5477"/>
    <lineage>
        <taxon>Eukaryota</taxon>
        <taxon>Fungi</taxon>
        <taxon>Dikarya</taxon>
        <taxon>Ascomycota</taxon>
        <taxon>Saccharomycotina</taxon>
        <taxon>Pichiomycetes</taxon>
        <taxon>Pichiales</taxon>
        <taxon>Pichiaceae</taxon>
        <taxon>Ogataea</taxon>
        <taxon>Ogataea/Candida clade</taxon>
    </lineage>
</organism>
<keyword evidence="2" id="KW-1185">Reference proteome</keyword>
<evidence type="ECO:0000313" key="1">
    <source>
        <dbReference type="EMBL" id="GME91331.1"/>
    </source>
</evidence>
<comment type="caution">
    <text evidence="1">The sequence shown here is derived from an EMBL/GenBank/DDBJ whole genome shotgun (WGS) entry which is preliminary data.</text>
</comment>
<name>A0ACB5TME6_CANBO</name>
<dbReference type="Proteomes" id="UP001165101">
    <property type="component" value="Unassembled WGS sequence"/>
</dbReference>
<gene>
    <name evidence="1" type="ORF">Cboi01_000225600</name>
</gene>
<evidence type="ECO:0000313" key="2">
    <source>
        <dbReference type="Proteomes" id="UP001165101"/>
    </source>
</evidence>